<feature type="domain" description="Cytochrome c assembly protein" evidence="2">
    <location>
        <begin position="49"/>
        <end position="270"/>
    </location>
</feature>
<organism evidence="3 4">
    <name type="scientific">Arenimonas maotaiensis</name>
    <dbReference type="NCBI Taxonomy" id="1446479"/>
    <lineage>
        <taxon>Bacteria</taxon>
        <taxon>Pseudomonadati</taxon>
        <taxon>Pseudomonadota</taxon>
        <taxon>Gammaproteobacteria</taxon>
        <taxon>Lysobacterales</taxon>
        <taxon>Lysobacteraceae</taxon>
        <taxon>Arenimonas</taxon>
    </lineage>
</organism>
<keyword evidence="1" id="KW-0472">Membrane</keyword>
<evidence type="ECO:0000313" key="3">
    <source>
        <dbReference type="EMBL" id="GGF91946.1"/>
    </source>
</evidence>
<dbReference type="GO" id="GO:0005886">
    <property type="term" value="C:plasma membrane"/>
    <property type="evidence" value="ECO:0007669"/>
    <property type="project" value="TreeGrafter"/>
</dbReference>
<dbReference type="Pfam" id="PF01578">
    <property type="entry name" value="Cytochrom_C_asm"/>
    <property type="match status" value="1"/>
</dbReference>
<proteinExistence type="predicted"/>
<dbReference type="PANTHER" id="PTHR38034">
    <property type="entry name" value="INNER MEMBRANE PROTEIN YPJD"/>
    <property type="match status" value="1"/>
</dbReference>
<dbReference type="GO" id="GO:0017004">
    <property type="term" value="P:cytochrome complex assembly"/>
    <property type="evidence" value="ECO:0007669"/>
    <property type="project" value="InterPro"/>
</dbReference>
<reference evidence="3" key="2">
    <citation type="submission" date="2020-09" db="EMBL/GenBank/DDBJ databases">
        <authorList>
            <person name="Sun Q."/>
            <person name="Zhou Y."/>
        </authorList>
    </citation>
    <scope>NUCLEOTIDE SEQUENCE</scope>
    <source>
        <strain evidence="3">CGMCC 1.12726</strain>
    </source>
</reference>
<dbReference type="Proteomes" id="UP000632858">
    <property type="component" value="Unassembled WGS sequence"/>
</dbReference>
<dbReference type="AlphaFoldDB" id="A0A917CPB5"/>
<dbReference type="InterPro" id="IPR052372">
    <property type="entry name" value="YpjD/HemX"/>
</dbReference>
<feature type="transmembrane region" description="Helical" evidence="1">
    <location>
        <begin position="133"/>
        <end position="157"/>
    </location>
</feature>
<name>A0A917CPB5_9GAMM</name>
<dbReference type="PANTHER" id="PTHR38034:SF1">
    <property type="entry name" value="INNER MEMBRANE PROTEIN YPJD"/>
    <property type="match status" value="1"/>
</dbReference>
<dbReference type="InterPro" id="IPR002541">
    <property type="entry name" value="Cyt_c_assembly"/>
</dbReference>
<keyword evidence="1" id="KW-1133">Transmembrane helix</keyword>
<comment type="caution">
    <text evidence="3">The sequence shown here is derived from an EMBL/GenBank/DDBJ whole genome shotgun (WGS) entry which is preliminary data.</text>
</comment>
<reference evidence="3" key="1">
    <citation type="journal article" date="2014" name="Int. J. Syst. Evol. Microbiol.">
        <title>Complete genome sequence of Corynebacterium casei LMG S-19264T (=DSM 44701T), isolated from a smear-ripened cheese.</title>
        <authorList>
            <consortium name="US DOE Joint Genome Institute (JGI-PGF)"/>
            <person name="Walter F."/>
            <person name="Albersmeier A."/>
            <person name="Kalinowski J."/>
            <person name="Ruckert C."/>
        </authorList>
    </citation>
    <scope>NUCLEOTIDE SEQUENCE</scope>
    <source>
        <strain evidence="3">CGMCC 1.12726</strain>
    </source>
</reference>
<keyword evidence="1" id="KW-0812">Transmembrane</keyword>
<gene>
    <name evidence="3" type="ORF">GCM10010960_12360</name>
</gene>
<protein>
    <submittedName>
        <fullName evidence="3">Membrane protein</fullName>
    </submittedName>
</protein>
<feature type="transmembrane region" description="Helical" evidence="1">
    <location>
        <begin position="183"/>
        <end position="206"/>
    </location>
</feature>
<evidence type="ECO:0000313" key="4">
    <source>
        <dbReference type="Proteomes" id="UP000632858"/>
    </source>
</evidence>
<feature type="transmembrane region" description="Helical" evidence="1">
    <location>
        <begin position="75"/>
        <end position="94"/>
    </location>
</feature>
<dbReference type="EMBL" id="BMFO01000002">
    <property type="protein sequence ID" value="GGF91946.1"/>
    <property type="molecule type" value="Genomic_DNA"/>
</dbReference>
<dbReference type="GO" id="GO:0020037">
    <property type="term" value="F:heme binding"/>
    <property type="evidence" value="ECO:0007669"/>
    <property type="project" value="InterPro"/>
</dbReference>
<sequence length="274" mass="30229">MAPAIYAKLLRMTVETATLAALLAYGLSALFWVLRQRTGLHGGIPQALAAVALVAHGCVQFLYWRENDGPDLHFFAALSWVALAMAAITALLTARRQLSALGVLVYPIAALSLLANAAWGVHRPNLLDWRLELHAGFALLAYAALSIATLLAVLYWLQDRALRRRHLQSWLGALPPLVQTEHLLFKTLGGTWLLMSLTLVSGVLFVQDMLAQNLWHKTVLTALSWLALSVLLIGRVRYGWRGRRAVHWTLGAATLLALAFFGSKFVLELLLQKN</sequence>
<accession>A0A917CPB5</accession>
<evidence type="ECO:0000259" key="2">
    <source>
        <dbReference type="Pfam" id="PF01578"/>
    </source>
</evidence>
<keyword evidence="4" id="KW-1185">Reference proteome</keyword>
<feature type="transmembrane region" description="Helical" evidence="1">
    <location>
        <begin position="248"/>
        <end position="267"/>
    </location>
</feature>
<evidence type="ECO:0000256" key="1">
    <source>
        <dbReference type="SAM" id="Phobius"/>
    </source>
</evidence>
<feature type="transmembrane region" description="Helical" evidence="1">
    <location>
        <begin position="101"/>
        <end position="121"/>
    </location>
</feature>
<feature type="transmembrane region" description="Helical" evidence="1">
    <location>
        <begin position="16"/>
        <end position="34"/>
    </location>
</feature>
<feature type="transmembrane region" description="Helical" evidence="1">
    <location>
        <begin position="218"/>
        <end position="236"/>
    </location>
</feature>
<feature type="transmembrane region" description="Helical" evidence="1">
    <location>
        <begin position="46"/>
        <end position="63"/>
    </location>
</feature>